<accession>A0A7Y4H2K6</accession>
<keyword evidence="3" id="KW-1185">Reference proteome</keyword>
<comment type="caution">
    <text evidence="2">The sequence shown here is derived from an EMBL/GenBank/DDBJ whole genome shotgun (WGS) entry which is preliminary data.</text>
</comment>
<keyword evidence="1" id="KW-0732">Signal</keyword>
<protein>
    <recommendedName>
        <fullName evidence="4">DUF4864 domain-containing protein</fullName>
    </recommendedName>
</protein>
<reference evidence="2 3" key="1">
    <citation type="submission" date="2020-03" db="EMBL/GenBank/DDBJ databases">
        <title>Bradyrhizobium diversity isolated from nodules of Muelleranthus trifoliolatus.</title>
        <authorList>
            <person name="Klepa M."/>
            <person name="Helene L."/>
            <person name="Hungria M."/>
        </authorList>
    </citation>
    <scope>NUCLEOTIDE SEQUENCE [LARGE SCALE GENOMIC DNA]</scope>
    <source>
        <strain evidence="2 3">WSM 1744</strain>
    </source>
</reference>
<name>A0A7Y4H2K6_9BRAD</name>
<evidence type="ECO:0008006" key="4">
    <source>
        <dbReference type="Google" id="ProtNLM"/>
    </source>
</evidence>
<feature type="chain" id="PRO_5030749267" description="DUF4864 domain-containing protein" evidence="1">
    <location>
        <begin position="27"/>
        <end position="147"/>
    </location>
</feature>
<gene>
    <name evidence="2" type="ORF">HCN50_09375</name>
</gene>
<organism evidence="2 3">
    <name type="scientific">Bradyrhizobium archetypum</name>
    <dbReference type="NCBI Taxonomy" id="2721160"/>
    <lineage>
        <taxon>Bacteria</taxon>
        <taxon>Pseudomonadati</taxon>
        <taxon>Pseudomonadota</taxon>
        <taxon>Alphaproteobacteria</taxon>
        <taxon>Hyphomicrobiales</taxon>
        <taxon>Nitrobacteraceae</taxon>
        <taxon>Bradyrhizobium</taxon>
    </lineage>
</organism>
<dbReference type="Proteomes" id="UP000528734">
    <property type="component" value="Unassembled WGS sequence"/>
</dbReference>
<evidence type="ECO:0000313" key="3">
    <source>
        <dbReference type="Proteomes" id="UP000528734"/>
    </source>
</evidence>
<evidence type="ECO:0000313" key="2">
    <source>
        <dbReference type="EMBL" id="NOJ46450.1"/>
    </source>
</evidence>
<dbReference type="AlphaFoldDB" id="A0A7Y4H2K6"/>
<feature type="signal peptide" evidence="1">
    <location>
        <begin position="1"/>
        <end position="26"/>
    </location>
</feature>
<dbReference type="RefSeq" id="WP_171709356.1">
    <property type="nucleotide sequence ID" value="NZ_JAAVLW010000003.1"/>
</dbReference>
<proteinExistence type="predicted"/>
<evidence type="ECO:0000256" key="1">
    <source>
        <dbReference type="SAM" id="SignalP"/>
    </source>
</evidence>
<sequence>MRYWARFQWAAAVALLVAVFPAKAQALDMPSPFVQEVLIKSILVTLNDAVASDNFTVLHAKISKPFRDQFPPEKLRTVFKDLVEKHAVFDAIVASAVIPEEDARIDDKGVLRLKGRFDTTPKKVKYQLGFIPSDGQWKLSGVTIDIE</sequence>
<dbReference type="EMBL" id="JAAVLW010000003">
    <property type="protein sequence ID" value="NOJ46450.1"/>
    <property type="molecule type" value="Genomic_DNA"/>
</dbReference>